<feature type="domain" description="Polymerase nucleotidyl transferase" evidence="10">
    <location>
        <begin position="16"/>
        <end position="93"/>
    </location>
</feature>
<keyword evidence="8" id="KW-0460">Magnesium</keyword>
<dbReference type="SUPFAM" id="SSF81301">
    <property type="entry name" value="Nucleotidyltransferase"/>
    <property type="match status" value="1"/>
</dbReference>
<dbReference type="eggNOG" id="COG1669">
    <property type="taxonomic scope" value="Bacteria"/>
</dbReference>
<keyword evidence="3" id="KW-0808">Transferase</keyword>
<dbReference type="RefSeq" id="WP_015202578.1">
    <property type="nucleotide sequence ID" value="NC_019753.1"/>
</dbReference>
<evidence type="ECO:0000259" key="10">
    <source>
        <dbReference type="Pfam" id="PF01909"/>
    </source>
</evidence>
<organism evidence="11 12">
    <name type="scientific">Crinalium epipsammum PCC 9333</name>
    <dbReference type="NCBI Taxonomy" id="1173022"/>
    <lineage>
        <taxon>Bacteria</taxon>
        <taxon>Bacillati</taxon>
        <taxon>Cyanobacteriota</taxon>
        <taxon>Cyanophyceae</taxon>
        <taxon>Gomontiellales</taxon>
        <taxon>Gomontiellaceae</taxon>
        <taxon>Crinalium</taxon>
    </lineage>
</organism>
<dbReference type="Proteomes" id="UP000010472">
    <property type="component" value="Chromosome"/>
</dbReference>
<dbReference type="PATRIC" id="fig|1173022.3.peg.1692"/>
<evidence type="ECO:0000256" key="2">
    <source>
        <dbReference type="ARBA" id="ARBA00022649"/>
    </source>
</evidence>
<keyword evidence="12" id="KW-1185">Reference proteome</keyword>
<accession>K9VY60</accession>
<gene>
    <name evidence="11" type="ORF">Cri9333_1566</name>
</gene>
<protein>
    <submittedName>
        <fullName evidence="11">DNA polymerase beta domain protein region</fullName>
    </submittedName>
</protein>
<evidence type="ECO:0000256" key="4">
    <source>
        <dbReference type="ARBA" id="ARBA00022695"/>
    </source>
</evidence>
<evidence type="ECO:0000256" key="3">
    <source>
        <dbReference type="ARBA" id="ARBA00022679"/>
    </source>
</evidence>
<dbReference type="EMBL" id="CP003620">
    <property type="protein sequence ID" value="AFZ12457.1"/>
    <property type="molecule type" value="Genomic_DNA"/>
</dbReference>
<comment type="similarity">
    <text evidence="9">Belongs to the MntA antitoxin family.</text>
</comment>
<comment type="cofactor">
    <cofactor evidence="1">
        <name>Mg(2+)</name>
        <dbReference type="ChEBI" id="CHEBI:18420"/>
    </cofactor>
</comment>
<dbReference type="Gene3D" id="3.30.460.10">
    <property type="entry name" value="Beta Polymerase, domain 2"/>
    <property type="match status" value="1"/>
</dbReference>
<keyword evidence="2" id="KW-1277">Toxin-antitoxin system</keyword>
<dbReference type="PANTHER" id="PTHR33571:SF12">
    <property type="entry name" value="BSL3053 PROTEIN"/>
    <property type="match status" value="1"/>
</dbReference>
<evidence type="ECO:0000256" key="7">
    <source>
        <dbReference type="ARBA" id="ARBA00022840"/>
    </source>
</evidence>
<keyword evidence="4" id="KW-0548">Nucleotidyltransferase</keyword>
<reference evidence="11 12" key="1">
    <citation type="submission" date="2012-06" db="EMBL/GenBank/DDBJ databases">
        <title>Finished chromosome of genome of Crinalium epipsammum PCC 9333.</title>
        <authorList>
            <consortium name="US DOE Joint Genome Institute"/>
            <person name="Gugger M."/>
            <person name="Coursin T."/>
            <person name="Rippka R."/>
            <person name="Tandeau De Marsac N."/>
            <person name="Huntemann M."/>
            <person name="Wei C.-L."/>
            <person name="Han J."/>
            <person name="Detter J.C."/>
            <person name="Han C."/>
            <person name="Tapia R."/>
            <person name="Davenport K."/>
            <person name="Daligault H."/>
            <person name="Erkkila T."/>
            <person name="Gu W."/>
            <person name="Munk A.C.C."/>
            <person name="Teshima H."/>
            <person name="Xu Y."/>
            <person name="Chain P."/>
            <person name="Chen A."/>
            <person name="Krypides N."/>
            <person name="Mavromatis K."/>
            <person name="Markowitz V."/>
            <person name="Szeto E."/>
            <person name="Ivanova N."/>
            <person name="Mikhailova N."/>
            <person name="Ovchinnikova G."/>
            <person name="Pagani I."/>
            <person name="Pati A."/>
            <person name="Goodwin L."/>
            <person name="Peters L."/>
            <person name="Pitluck S."/>
            <person name="Woyke T."/>
            <person name="Kerfeld C."/>
        </authorList>
    </citation>
    <scope>NUCLEOTIDE SEQUENCE [LARGE SCALE GENOMIC DNA]</scope>
    <source>
        <strain evidence="11 12">PCC 9333</strain>
    </source>
</reference>
<dbReference type="GO" id="GO:0005524">
    <property type="term" value="F:ATP binding"/>
    <property type="evidence" value="ECO:0007669"/>
    <property type="project" value="UniProtKB-KW"/>
</dbReference>
<dbReference type="GO" id="GO:0016779">
    <property type="term" value="F:nucleotidyltransferase activity"/>
    <property type="evidence" value="ECO:0007669"/>
    <property type="project" value="UniProtKB-KW"/>
</dbReference>
<dbReference type="InterPro" id="IPR043519">
    <property type="entry name" value="NT_sf"/>
</dbReference>
<dbReference type="PANTHER" id="PTHR33571">
    <property type="entry name" value="SSL8005 PROTEIN"/>
    <property type="match status" value="1"/>
</dbReference>
<dbReference type="InterPro" id="IPR002934">
    <property type="entry name" value="Polymerase_NTP_transf_dom"/>
</dbReference>
<dbReference type="HOGENOM" id="CLU_130257_4_1_3"/>
<keyword evidence="5" id="KW-0479">Metal-binding</keyword>
<evidence type="ECO:0000313" key="12">
    <source>
        <dbReference type="Proteomes" id="UP000010472"/>
    </source>
</evidence>
<dbReference type="STRING" id="1173022.Cri9333_1566"/>
<dbReference type="CDD" id="cd05403">
    <property type="entry name" value="NT_KNTase_like"/>
    <property type="match status" value="1"/>
</dbReference>
<evidence type="ECO:0000256" key="1">
    <source>
        <dbReference type="ARBA" id="ARBA00001946"/>
    </source>
</evidence>
<dbReference type="InterPro" id="IPR052038">
    <property type="entry name" value="Type-VII_TA_antitoxin"/>
</dbReference>
<dbReference type="KEGG" id="cep:Cri9333_1566"/>
<dbReference type="GO" id="GO:0046872">
    <property type="term" value="F:metal ion binding"/>
    <property type="evidence" value="ECO:0007669"/>
    <property type="project" value="UniProtKB-KW"/>
</dbReference>
<evidence type="ECO:0000256" key="9">
    <source>
        <dbReference type="ARBA" id="ARBA00038276"/>
    </source>
</evidence>
<keyword evidence="6" id="KW-0547">Nucleotide-binding</keyword>
<evidence type="ECO:0000256" key="8">
    <source>
        <dbReference type="ARBA" id="ARBA00022842"/>
    </source>
</evidence>
<evidence type="ECO:0000256" key="5">
    <source>
        <dbReference type="ARBA" id="ARBA00022723"/>
    </source>
</evidence>
<sequence>MKTLPIDLPKTEIHLFCQRHHIQRLSLFGSVLRDDFSPQSDIDVLVEFELGKTPGLAIVRMQDELSYLFGRVVDLRTPADLSRYFRDFVLQEAMVIYDQN</sequence>
<evidence type="ECO:0000313" key="11">
    <source>
        <dbReference type="EMBL" id="AFZ12457.1"/>
    </source>
</evidence>
<evidence type="ECO:0000256" key="6">
    <source>
        <dbReference type="ARBA" id="ARBA00022741"/>
    </source>
</evidence>
<dbReference type="Pfam" id="PF01909">
    <property type="entry name" value="NTP_transf_2"/>
    <property type="match status" value="1"/>
</dbReference>
<keyword evidence="7" id="KW-0067">ATP-binding</keyword>
<proteinExistence type="inferred from homology"/>
<name>K9VY60_9CYAN</name>
<dbReference type="OrthoDB" id="428157at2"/>
<dbReference type="AlphaFoldDB" id="K9VY60"/>